<name>A0ABQ9JQ60_9CUCU</name>
<protein>
    <submittedName>
        <fullName evidence="1">Uncharacterized protein</fullName>
    </submittedName>
</protein>
<proteinExistence type="predicted"/>
<reference evidence="1" key="1">
    <citation type="journal article" date="2023" name="Insect Mol. Biol.">
        <title>Genome sequencing provides insights into the evolution of gene families encoding plant cell wall-degrading enzymes in longhorned beetles.</title>
        <authorList>
            <person name="Shin N.R."/>
            <person name="Okamura Y."/>
            <person name="Kirsch R."/>
            <person name="Pauchet Y."/>
        </authorList>
    </citation>
    <scope>NUCLEOTIDE SEQUENCE</scope>
    <source>
        <strain evidence="1">MMC_N1</strain>
    </source>
</reference>
<gene>
    <name evidence="1" type="ORF">NQ317_014963</name>
</gene>
<accession>A0ABQ9JQ60</accession>
<dbReference type="Proteomes" id="UP001162164">
    <property type="component" value="Unassembled WGS sequence"/>
</dbReference>
<sequence length="72" mass="8100">MFLNLNYADFTGYSFRPTAVTLVENSGGDIVQLKKMGGWKLSSVAEGELEKRRVHTIEAKNKKDIKLHSMSL</sequence>
<evidence type="ECO:0000313" key="1">
    <source>
        <dbReference type="EMBL" id="KAJ8979832.1"/>
    </source>
</evidence>
<dbReference type="EMBL" id="JAPWTJ010000311">
    <property type="protein sequence ID" value="KAJ8979832.1"/>
    <property type="molecule type" value="Genomic_DNA"/>
</dbReference>
<keyword evidence="2" id="KW-1185">Reference proteome</keyword>
<organism evidence="1 2">
    <name type="scientific">Molorchus minor</name>
    <dbReference type="NCBI Taxonomy" id="1323400"/>
    <lineage>
        <taxon>Eukaryota</taxon>
        <taxon>Metazoa</taxon>
        <taxon>Ecdysozoa</taxon>
        <taxon>Arthropoda</taxon>
        <taxon>Hexapoda</taxon>
        <taxon>Insecta</taxon>
        <taxon>Pterygota</taxon>
        <taxon>Neoptera</taxon>
        <taxon>Endopterygota</taxon>
        <taxon>Coleoptera</taxon>
        <taxon>Polyphaga</taxon>
        <taxon>Cucujiformia</taxon>
        <taxon>Chrysomeloidea</taxon>
        <taxon>Cerambycidae</taxon>
        <taxon>Lamiinae</taxon>
        <taxon>Monochamini</taxon>
        <taxon>Molorchus</taxon>
    </lineage>
</organism>
<evidence type="ECO:0000313" key="2">
    <source>
        <dbReference type="Proteomes" id="UP001162164"/>
    </source>
</evidence>
<comment type="caution">
    <text evidence="1">The sequence shown here is derived from an EMBL/GenBank/DDBJ whole genome shotgun (WGS) entry which is preliminary data.</text>
</comment>